<evidence type="ECO:0000256" key="1">
    <source>
        <dbReference type="SAM" id="Phobius"/>
    </source>
</evidence>
<evidence type="ECO:0000313" key="3">
    <source>
        <dbReference type="Proteomes" id="UP000094527"/>
    </source>
</evidence>
<keyword evidence="1" id="KW-0812">Transmembrane</keyword>
<dbReference type="AlphaFoldDB" id="A0A1D2MV11"/>
<evidence type="ECO:0000313" key="2">
    <source>
        <dbReference type="EMBL" id="ODM96654.1"/>
    </source>
</evidence>
<protein>
    <submittedName>
        <fullName evidence="2">Uncharacterized protein</fullName>
    </submittedName>
</protein>
<keyword evidence="1" id="KW-0472">Membrane</keyword>
<dbReference type="EMBL" id="LJIJ01000515">
    <property type="protein sequence ID" value="ODM96654.1"/>
    <property type="molecule type" value="Genomic_DNA"/>
</dbReference>
<gene>
    <name evidence="2" type="ORF">Ocin01_10024</name>
</gene>
<keyword evidence="1" id="KW-1133">Transmembrane helix</keyword>
<proteinExistence type="predicted"/>
<feature type="transmembrane region" description="Helical" evidence="1">
    <location>
        <begin position="48"/>
        <end position="65"/>
    </location>
</feature>
<organism evidence="2 3">
    <name type="scientific">Orchesella cincta</name>
    <name type="common">Springtail</name>
    <name type="synonym">Podura cincta</name>
    <dbReference type="NCBI Taxonomy" id="48709"/>
    <lineage>
        <taxon>Eukaryota</taxon>
        <taxon>Metazoa</taxon>
        <taxon>Ecdysozoa</taxon>
        <taxon>Arthropoda</taxon>
        <taxon>Hexapoda</taxon>
        <taxon>Collembola</taxon>
        <taxon>Entomobryomorpha</taxon>
        <taxon>Entomobryoidea</taxon>
        <taxon>Orchesellidae</taxon>
        <taxon>Orchesellinae</taxon>
        <taxon>Orchesella</taxon>
    </lineage>
</organism>
<keyword evidence="3" id="KW-1185">Reference proteome</keyword>
<accession>A0A1D2MV11</accession>
<comment type="caution">
    <text evidence="2">The sequence shown here is derived from an EMBL/GenBank/DDBJ whole genome shotgun (WGS) entry which is preliminary data.</text>
</comment>
<name>A0A1D2MV11_ORCCI</name>
<dbReference type="Proteomes" id="UP000094527">
    <property type="component" value="Unassembled WGS sequence"/>
</dbReference>
<reference evidence="2 3" key="1">
    <citation type="journal article" date="2016" name="Genome Biol. Evol.">
        <title>Gene Family Evolution Reflects Adaptation to Soil Environmental Stressors in the Genome of the Collembolan Orchesella cincta.</title>
        <authorList>
            <person name="Faddeeva-Vakhrusheva A."/>
            <person name="Derks M.F."/>
            <person name="Anvar S.Y."/>
            <person name="Agamennone V."/>
            <person name="Suring W."/>
            <person name="Smit S."/>
            <person name="van Straalen N.M."/>
            <person name="Roelofs D."/>
        </authorList>
    </citation>
    <scope>NUCLEOTIDE SEQUENCE [LARGE SCALE GENOMIC DNA]</scope>
    <source>
        <tissue evidence="2">Mixed pool</tissue>
    </source>
</reference>
<sequence>MLNISATFCRTGKLVVENVHPQTKQNVKNDAQPVPSQEKQQRFEFKNVVLIVLLVYCLTSLLQVACQ</sequence>